<protein>
    <submittedName>
        <fullName evidence="1">Uncharacterized protein</fullName>
    </submittedName>
</protein>
<organism evidence="1 2">
    <name type="scientific">Thermoproteota archaeon</name>
    <dbReference type="NCBI Taxonomy" id="2056631"/>
    <lineage>
        <taxon>Archaea</taxon>
        <taxon>Thermoproteota</taxon>
    </lineage>
</organism>
<sequence length="73" mass="8576">MAQRRPPSDKAKILDFEVEREDFNVYRLEDGTIIKVKVSLANARVYVDEKGNPILNRDGNPHYDFHFETKVRI</sequence>
<dbReference type="Proteomes" id="UP000278475">
    <property type="component" value="Unassembled WGS sequence"/>
</dbReference>
<name>A0A497EK78_9CREN</name>
<accession>A0A497EK78</accession>
<proteinExistence type="predicted"/>
<evidence type="ECO:0000313" key="2">
    <source>
        <dbReference type="Proteomes" id="UP000278475"/>
    </source>
</evidence>
<dbReference type="AlphaFoldDB" id="A0A497EK78"/>
<feature type="non-terminal residue" evidence="1">
    <location>
        <position position="73"/>
    </location>
</feature>
<dbReference type="EMBL" id="QMQV01000204">
    <property type="protein sequence ID" value="RLE46149.1"/>
    <property type="molecule type" value="Genomic_DNA"/>
</dbReference>
<gene>
    <name evidence="1" type="ORF">DRJ31_10350</name>
</gene>
<evidence type="ECO:0000313" key="1">
    <source>
        <dbReference type="EMBL" id="RLE46149.1"/>
    </source>
</evidence>
<comment type="caution">
    <text evidence="1">The sequence shown here is derived from an EMBL/GenBank/DDBJ whole genome shotgun (WGS) entry which is preliminary data.</text>
</comment>
<reference evidence="1 2" key="1">
    <citation type="submission" date="2018-06" db="EMBL/GenBank/DDBJ databases">
        <title>Extensive metabolic versatility and redundancy in microbially diverse, dynamic hydrothermal sediments.</title>
        <authorList>
            <person name="Dombrowski N."/>
            <person name="Teske A."/>
            <person name="Baker B.J."/>
        </authorList>
    </citation>
    <scope>NUCLEOTIDE SEQUENCE [LARGE SCALE GENOMIC DNA]</scope>
    <source>
        <strain evidence="1">B66_G16</strain>
    </source>
</reference>